<dbReference type="CDD" id="cd17007">
    <property type="entry name" value="ANTH_N_Sla2p"/>
    <property type="match status" value="1"/>
</dbReference>
<dbReference type="Gene3D" id="1.20.1410.10">
    <property type="entry name" value="I/LWEQ domain"/>
    <property type="match status" value="1"/>
</dbReference>
<dbReference type="GO" id="GO:0080025">
    <property type="term" value="F:phosphatidylinositol-3,5-bisphosphate binding"/>
    <property type="evidence" value="ECO:0007669"/>
    <property type="project" value="TreeGrafter"/>
</dbReference>
<dbReference type="InterPro" id="IPR030224">
    <property type="entry name" value="Sla2_fam"/>
</dbReference>
<evidence type="ECO:0000256" key="2">
    <source>
        <dbReference type="ARBA" id="ARBA00010135"/>
    </source>
</evidence>
<dbReference type="SUPFAM" id="SSF109885">
    <property type="entry name" value="I/LWEQ domain"/>
    <property type="match status" value="1"/>
</dbReference>
<dbReference type="STRING" id="983967.A0A1E4SSY5"/>
<feature type="coiled-coil region" evidence="5">
    <location>
        <begin position="379"/>
        <end position="445"/>
    </location>
</feature>
<feature type="domain" description="I/LWEQ" evidence="8">
    <location>
        <begin position="808"/>
        <end position="1050"/>
    </location>
</feature>
<feature type="coiled-coil region" evidence="5">
    <location>
        <begin position="477"/>
        <end position="550"/>
    </location>
</feature>
<feature type="domain" description="ENTH" evidence="7">
    <location>
        <begin position="4"/>
        <end position="133"/>
    </location>
</feature>
<dbReference type="PROSITE" id="PS50945">
    <property type="entry name" value="I_LWEQ"/>
    <property type="match status" value="1"/>
</dbReference>
<proteinExistence type="inferred from homology"/>
<dbReference type="Gene3D" id="1.25.40.90">
    <property type="match status" value="1"/>
</dbReference>
<dbReference type="Proteomes" id="UP000094801">
    <property type="component" value="Unassembled WGS sequence"/>
</dbReference>
<evidence type="ECO:0000256" key="1">
    <source>
        <dbReference type="ARBA" id="ARBA00004496"/>
    </source>
</evidence>
<dbReference type="GO" id="GO:0043325">
    <property type="term" value="F:phosphatidylinositol-3,4-bisphosphate binding"/>
    <property type="evidence" value="ECO:0007669"/>
    <property type="project" value="TreeGrafter"/>
</dbReference>
<dbReference type="GO" id="GO:0035615">
    <property type="term" value="F:clathrin adaptor activity"/>
    <property type="evidence" value="ECO:0007669"/>
    <property type="project" value="TreeGrafter"/>
</dbReference>
<gene>
    <name evidence="9" type="ORF">CANARDRAFT_204805</name>
</gene>
<dbReference type="GO" id="GO:0048268">
    <property type="term" value="P:clathrin coat assembly"/>
    <property type="evidence" value="ECO:0007669"/>
    <property type="project" value="TreeGrafter"/>
</dbReference>
<dbReference type="AlphaFoldDB" id="A0A1E4SSY5"/>
<feature type="region of interest" description="Disordered" evidence="6">
    <location>
        <begin position="1"/>
        <end position="20"/>
    </location>
</feature>
<evidence type="ECO:0000313" key="9">
    <source>
        <dbReference type="EMBL" id="ODV82628.1"/>
    </source>
</evidence>
<keyword evidence="3" id="KW-0963">Cytoplasm</keyword>
<dbReference type="GO" id="GO:0007015">
    <property type="term" value="P:actin filament organization"/>
    <property type="evidence" value="ECO:0007669"/>
    <property type="project" value="TreeGrafter"/>
</dbReference>
<dbReference type="SMART" id="SM00307">
    <property type="entry name" value="ILWEQ"/>
    <property type="match status" value="1"/>
</dbReference>
<evidence type="ECO:0000256" key="4">
    <source>
        <dbReference type="ARBA" id="ARBA00023203"/>
    </source>
</evidence>
<evidence type="ECO:0000259" key="7">
    <source>
        <dbReference type="PROSITE" id="PS50942"/>
    </source>
</evidence>
<name>A0A1E4SSY5_9ASCO</name>
<comment type="similarity">
    <text evidence="2">Belongs to the SLA2 family.</text>
</comment>
<dbReference type="GO" id="GO:0030479">
    <property type="term" value="C:actin cortical patch"/>
    <property type="evidence" value="ECO:0007669"/>
    <property type="project" value="TreeGrafter"/>
</dbReference>
<evidence type="ECO:0000313" key="10">
    <source>
        <dbReference type="Proteomes" id="UP000094801"/>
    </source>
</evidence>
<dbReference type="PROSITE" id="PS50942">
    <property type="entry name" value="ENTH"/>
    <property type="match status" value="1"/>
</dbReference>
<protein>
    <submittedName>
        <fullName evidence="9">Uncharacterized protein</fullName>
    </submittedName>
</protein>
<dbReference type="EMBL" id="KV453878">
    <property type="protein sequence ID" value="ODV82628.1"/>
    <property type="molecule type" value="Genomic_DNA"/>
</dbReference>
<evidence type="ECO:0000256" key="3">
    <source>
        <dbReference type="ARBA" id="ARBA00022490"/>
    </source>
</evidence>
<evidence type="ECO:0000259" key="8">
    <source>
        <dbReference type="PROSITE" id="PS50945"/>
    </source>
</evidence>
<keyword evidence="10" id="KW-1185">Reference proteome</keyword>
<keyword evidence="5" id="KW-0175">Coiled coil</keyword>
<dbReference type="InterPro" id="IPR013809">
    <property type="entry name" value="ENTH"/>
</dbReference>
<dbReference type="GO" id="GO:0006897">
    <property type="term" value="P:endocytosis"/>
    <property type="evidence" value="ECO:0007669"/>
    <property type="project" value="InterPro"/>
</dbReference>
<keyword evidence="4" id="KW-0009">Actin-binding</keyword>
<dbReference type="GO" id="GO:0032051">
    <property type="term" value="F:clathrin light chain binding"/>
    <property type="evidence" value="ECO:0007669"/>
    <property type="project" value="TreeGrafter"/>
</dbReference>
<evidence type="ECO:0000256" key="5">
    <source>
        <dbReference type="SAM" id="Coils"/>
    </source>
</evidence>
<dbReference type="PANTHER" id="PTHR10407:SF15">
    <property type="entry name" value="HUNTINGTIN INTERACTING PROTEIN 1"/>
    <property type="match status" value="1"/>
</dbReference>
<dbReference type="SUPFAM" id="SSF48464">
    <property type="entry name" value="ENTH/VHS domain"/>
    <property type="match status" value="1"/>
</dbReference>
<sequence>MFSSTSRTEQDLQASVRKACSGEESAPKRKHVRGCIVYTWDHKASKAFWEAMKLLPIQSDEIQMFKSLIVIHKVLQEGHPSSLVGGYRNIPWIESLGRTFPGDGMKNYGRLIREYVSYIIKKLHFHHDHRGFNGTFEYEEYVSLKVVSDPNEGYEAILDLLGLQDALDDFQRLIFASIHRSKGSECVVSALVPLVAESYGIHKFLVSMLRAMHRSAESDEVLQPLRDRFYDQYRRLYEFYADCSSIRYLTTLITIPKISVNPPNLMIEDSDTNGNGNGNSVELPPRPVPSSTPSTRSVEQEEVPQSMISQPTGMVRDTYAQQQREYELQQQQLQQQQQAQLLQQQQMQQQQQQYWEDQQRQQAEAQQLAQQQLMADQMQRQAQGRVAELERDMLALRGQYDRDQLMLEQYDQKVKALENELGTTVESAQQQLMSKEEQMNYLQEEVSYWKSKYESLAKLYSQLRQEHLGLLAKFKKVQQKASSAQEAVEKREKMEKDLKSKNIELADLIRERDRARLELDRLRGGSKNEIEKMEAEIRTLEDKLATTERAQSSNLSSIFSQHNKEMDELKSQLQRSMTISDPNRISDLEARLNERERELEIMHQTMEETINDLANQQKENDAAMDEQIDEVLSAHLVKLSNLIDAILKSGISRIQDSIFELDSPMQAGNLNSSPEYIATLIEKSSNLSTDFGTSFNNYIADGPNGDQIAVIETITYFTTSISDILLNTKGLTRLAKIDDFQDDLIDTARNLAEISQVFLESLFSENLKSLSDEEKTDTVINGNLDVQEILQTLLQFVESIKAPNQKINLDKSNMEISELVDHEMANATKAVDLASEHLNKLMSKPADPKLSDIDMEINKSILGSALAIITAIKLLISASIDSQEEIVNNGRGANSKASFYKKNNKWTEGLISASKQIAQSTGILIRIADGVLSGTNSSEELIVASNEVAATTAQLVSSARVKSQLMSKTQDNLEIASKKVNLACKQLVTKVGELISKKDDLDEVDYSRLSIHENKTAEMEQQVEILKLENALMGARKRLGEIRKFSYRDDDDDE</sequence>
<dbReference type="InterPro" id="IPR002558">
    <property type="entry name" value="ILWEQ_dom"/>
</dbReference>
<dbReference type="InterPro" id="IPR035964">
    <property type="entry name" value="I/LWEQ_dom_sf"/>
</dbReference>
<feature type="region of interest" description="Disordered" evidence="6">
    <location>
        <begin position="266"/>
        <end position="314"/>
    </location>
</feature>
<feature type="coiled-coil region" evidence="5">
    <location>
        <begin position="585"/>
        <end position="626"/>
    </location>
</feature>
<dbReference type="Pfam" id="PF07651">
    <property type="entry name" value="ANTH"/>
    <property type="match status" value="1"/>
</dbReference>
<organism evidence="9 10">
    <name type="scientific">[Candida] arabinofermentans NRRL YB-2248</name>
    <dbReference type="NCBI Taxonomy" id="983967"/>
    <lineage>
        <taxon>Eukaryota</taxon>
        <taxon>Fungi</taxon>
        <taxon>Dikarya</taxon>
        <taxon>Ascomycota</taxon>
        <taxon>Saccharomycotina</taxon>
        <taxon>Pichiomycetes</taxon>
        <taxon>Pichiales</taxon>
        <taxon>Pichiaceae</taxon>
        <taxon>Ogataea</taxon>
        <taxon>Ogataea/Candida clade</taxon>
    </lineage>
</organism>
<feature type="coiled-coil region" evidence="5">
    <location>
        <begin position="316"/>
        <end position="353"/>
    </location>
</feature>
<dbReference type="SMART" id="SM00273">
    <property type="entry name" value="ENTH"/>
    <property type="match status" value="1"/>
</dbReference>
<dbReference type="PANTHER" id="PTHR10407">
    <property type="entry name" value="HUNTINGTIN INTERACTING PROTEIN 1"/>
    <property type="match status" value="1"/>
</dbReference>
<dbReference type="Pfam" id="PF01608">
    <property type="entry name" value="I_LWEQ"/>
    <property type="match status" value="1"/>
</dbReference>
<accession>A0A1E4SSY5</accession>
<dbReference type="InterPro" id="IPR011417">
    <property type="entry name" value="ANTH_dom"/>
</dbReference>
<dbReference type="InterPro" id="IPR008942">
    <property type="entry name" value="ENTH_VHS"/>
</dbReference>
<dbReference type="GO" id="GO:0051015">
    <property type="term" value="F:actin filament binding"/>
    <property type="evidence" value="ECO:0007669"/>
    <property type="project" value="TreeGrafter"/>
</dbReference>
<comment type="subcellular location">
    <subcellularLocation>
        <location evidence="1">Cytoplasm</location>
    </subcellularLocation>
</comment>
<dbReference type="OrthoDB" id="10262320at2759"/>
<evidence type="ECO:0000256" key="6">
    <source>
        <dbReference type="SAM" id="MobiDB-lite"/>
    </source>
</evidence>
<reference evidence="10" key="1">
    <citation type="submission" date="2016-04" db="EMBL/GenBank/DDBJ databases">
        <title>Comparative genomics of biotechnologically important yeasts.</title>
        <authorList>
            <consortium name="DOE Joint Genome Institute"/>
            <person name="Riley R."/>
            <person name="Haridas S."/>
            <person name="Wolfe K.H."/>
            <person name="Lopes M.R."/>
            <person name="Hittinger C.T."/>
            <person name="Goker M."/>
            <person name="Salamov A."/>
            <person name="Wisecaver J."/>
            <person name="Long T.M."/>
            <person name="Aerts A.L."/>
            <person name="Barry K."/>
            <person name="Choi C."/>
            <person name="Clum A."/>
            <person name="Coughlan A.Y."/>
            <person name="Deshpande S."/>
            <person name="Douglass A.P."/>
            <person name="Hanson S.J."/>
            <person name="Klenk H.-P."/>
            <person name="Labutti K."/>
            <person name="Lapidus A."/>
            <person name="Lindquist E."/>
            <person name="Lipzen A."/>
            <person name="Meier-Kolthoff J.P."/>
            <person name="Ohm R.A."/>
            <person name="Otillar R.P."/>
            <person name="Pangilinan J."/>
            <person name="Peng Y."/>
            <person name="Rokas A."/>
            <person name="Rosa C.A."/>
            <person name="Scheuner C."/>
            <person name="Sibirny A.A."/>
            <person name="Slot J.C."/>
            <person name="Stielow J.B."/>
            <person name="Sun H."/>
            <person name="Kurtzman C.P."/>
            <person name="Blackwell M."/>
            <person name="Grigoriev I.V."/>
            <person name="Jeffries T.W."/>
        </authorList>
    </citation>
    <scope>NUCLEOTIDE SEQUENCE [LARGE SCALE GENOMIC DNA]</scope>
    <source>
        <strain evidence="10">NRRL YB-2248</strain>
    </source>
</reference>
<feature type="compositionally biased region" description="Polar residues" evidence="6">
    <location>
        <begin position="1"/>
        <end position="13"/>
    </location>
</feature>
<dbReference type="GO" id="GO:0030136">
    <property type="term" value="C:clathrin-coated vesicle"/>
    <property type="evidence" value="ECO:0007669"/>
    <property type="project" value="TreeGrafter"/>
</dbReference>